<dbReference type="InterPro" id="IPR000866">
    <property type="entry name" value="AhpC/TSA"/>
</dbReference>
<keyword evidence="5" id="KW-0560">Oxidoreductase</keyword>
<dbReference type="EMBL" id="FPCA01000003">
    <property type="protein sequence ID" value="SFU80850.1"/>
    <property type="molecule type" value="Genomic_DNA"/>
</dbReference>
<dbReference type="GO" id="GO:0008379">
    <property type="term" value="F:thioredoxin peroxidase activity"/>
    <property type="evidence" value="ECO:0007669"/>
    <property type="project" value="TreeGrafter"/>
</dbReference>
<proteinExistence type="inferred from homology"/>
<evidence type="ECO:0000313" key="13">
    <source>
        <dbReference type="Proteomes" id="UP000182491"/>
    </source>
</evidence>
<evidence type="ECO:0000256" key="9">
    <source>
        <dbReference type="ARBA" id="ARBA00037420"/>
    </source>
</evidence>
<dbReference type="GO" id="GO:0042744">
    <property type="term" value="P:hydrogen peroxide catabolic process"/>
    <property type="evidence" value="ECO:0007669"/>
    <property type="project" value="TreeGrafter"/>
</dbReference>
<evidence type="ECO:0000256" key="2">
    <source>
        <dbReference type="ARBA" id="ARBA00009796"/>
    </source>
</evidence>
<dbReference type="Pfam" id="PF10417">
    <property type="entry name" value="1-cysPrx_C"/>
    <property type="match status" value="1"/>
</dbReference>
<organism evidence="12 13">
    <name type="scientific">Pontibacter akesuensis</name>
    <dbReference type="NCBI Taxonomy" id="388950"/>
    <lineage>
        <taxon>Bacteria</taxon>
        <taxon>Pseudomonadati</taxon>
        <taxon>Bacteroidota</taxon>
        <taxon>Cytophagia</taxon>
        <taxon>Cytophagales</taxon>
        <taxon>Hymenobacteraceae</taxon>
        <taxon>Pontibacter</taxon>
    </lineage>
</organism>
<dbReference type="GO" id="GO:0006979">
    <property type="term" value="P:response to oxidative stress"/>
    <property type="evidence" value="ECO:0007669"/>
    <property type="project" value="TreeGrafter"/>
</dbReference>
<dbReference type="PIRSF" id="PIRSF000239">
    <property type="entry name" value="AHPC"/>
    <property type="match status" value="1"/>
</dbReference>
<accession>A0A1I7J6N4</accession>
<keyword evidence="7" id="KW-0676">Redox-active center</keyword>
<dbReference type="GO" id="GO:0045454">
    <property type="term" value="P:cell redox homeostasis"/>
    <property type="evidence" value="ECO:0007669"/>
    <property type="project" value="TreeGrafter"/>
</dbReference>
<comment type="subcellular location">
    <subcellularLocation>
        <location evidence="1">Cytoplasm</location>
    </subcellularLocation>
</comment>
<evidence type="ECO:0000256" key="1">
    <source>
        <dbReference type="ARBA" id="ARBA00004496"/>
    </source>
</evidence>
<dbReference type="STRING" id="388950.GCA_001611675_02521"/>
<dbReference type="InterPro" id="IPR050217">
    <property type="entry name" value="Peroxiredoxin"/>
</dbReference>
<dbReference type="AlphaFoldDB" id="A0A1I7J6N4"/>
<dbReference type="PANTHER" id="PTHR10681">
    <property type="entry name" value="THIOREDOXIN PEROXIDASE"/>
    <property type="match status" value="1"/>
</dbReference>
<evidence type="ECO:0000256" key="7">
    <source>
        <dbReference type="ARBA" id="ARBA00023284"/>
    </source>
</evidence>
<evidence type="ECO:0000256" key="8">
    <source>
        <dbReference type="ARBA" id="ARBA00032824"/>
    </source>
</evidence>
<dbReference type="InterPro" id="IPR036249">
    <property type="entry name" value="Thioredoxin-like_sf"/>
</dbReference>
<dbReference type="GO" id="GO:0005829">
    <property type="term" value="C:cytosol"/>
    <property type="evidence" value="ECO:0007669"/>
    <property type="project" value="TreeGrafter"/>
</dbReference>
<dbReference type="Gene3D" id="3.40.30.10">
    <property type="entry name" value="Glutaredoxin"/>
    <property type="match status" value="1"/>
</dbReference>
<comment type="similarity">
    <text evidence="2">Belongs to the peroxiredoxin family. AhpC/Prx1 subfamily.</text>
</comment>
<dbReference type="OrthoDB" id="9812811at2"/>
<evidence type="ECO:0000256" key="3">
    <source>
        <dbReference type="ARBA" id="ARBA00022490"/>
    </source>
</evidence>
<dbReference type="SUPFAM" id="SSF52833">
    <property type="entry name" value="Thioredoxin-like"/>
    <property type="match status" value="1"/>
</dbReference>
<keyword evidence="3" id="KW-0963">Cytoplasm</keyword>
<evidence type="ECO:0000256" key="5">
    <source>
        <dbReference type="ARBA" id="ARBA00023002"/>
    </source>
</evidence>
<evidence type="ECO:0000256" key="10">
    <source>
        <dbReference type="PIRSR" id="PIRSR000239-1"/>
    </source>
</evidence>
<keyword evidence="13" id="KW-1185">Reference proteome</keyword>
<dbReference type="PROSITE" id="PS51352">
    <property type="entry name" value="THIOREDOXIN_2"/>
    <property type="match status" value="1"/>
</dbReference>
<sequence>MAVLVGKKAPSFRATAVVNGEEFEENFSLEQYLGKKHVLFFFYPMDFTFVCPTEIIAFQERMEEFERKNVAVVGCSTDTHFSHFAWLNTPQDQGGIQGVQYPLVADAAKTIATNYDVLAGHYDYNDAGETIFVGEPVAYRGLFLIDKEGIVRHQVVNDMPLGRSIDEALRMVDALQYFEVKGEVCPANWEEGKEAMQATKEGVSSYLANKSVSN</sequence>
<reference evidence="13" key="1">
    <citation type="submission" date="2016-10" db="EMBL/GenBank/DDBJ databases">
        <authorList>
            <person name="Varghese N."/>
        </authorList>
    </citation>
    <scope>NUCLEOTIDE SEQUENCE [LARGE SCALE GENOMIC DNA]</scope>
    <source>
        <strain evidence="13">DSM 18820</strain>
    </source>
</reference>
<dbReference type="InterPro" id="IPR019479">
    <property type="entry name" value="Peroxiredoxin_C"/>
</dbReference>
<evidence type="ECO:0000259" key="11">
    <source>
        <dbReference type="PROSITE" id="PS51352"/>
    </source>
</evidence>
<keyword evidence="4" id="KW-0575">Peroxidase</keyword>
<protein>
    <recommendedName>
        <fullName evidence="8">Thioredoxin peroxidase</fullName>
    </recommendedName>
</protein>
<evidence type="ECO:0000256" key="4">
    <source>
        <dbReference type="ARBA" id="ARBA00022559"/>
    </source>
</evidence>
<dbReference type="PANTHER" id="PTHR10681:SF128">
    <property type="entry name" value="THIOREDOXIN-DEPENDENT PEROXIDE REDUCTASE, MITOCHONDRIAL"/>
    <property type="match status" value="1"/>
</dbReference>
<name>A0A1I7J6N4_9BACT</name>
<dbReference type="FunFam" id="3.40.30.10:FF:000002">
    <property type="entry name" value="Alkyl hydroperoxide reductase C"/>
    <property type="match status" value="1"/>
</dbReference>
<dbReference type="CDD" id="cd03015">
    <property type="entry name" value="PRX_Typ2cys"/>
    <property type="match status" value="1"/>
</dbReference>
<feature type="active site" description="Cysteine sulfenic acid (-SOH) intermediate; for peroxidase activity" evidence="10">
    <location>
        <position position="51"/>
    </location>
</feature>
<dbReference type="RefSeq" id="WP_068838438.1">
    <property type="nucleotide sequence ID" value="NZ_BMXC01000003.1"/>
</dbReference>
<evidence type="ECO:0000313" key="12">
    <source>
        <dbReference type="EMBL" id="SFU80850.1"/>
    </source>
</evidence>
<gene>
    <name evidence="12" type="ORF">SAMN04487941_2544</name>
</gene>
<dbReference type="GO" id="GO:0033554">
    <property type="term" value="P:cellular response to stress"/>
    <property type="evidence" value="ECO:0007669"/>
    <property type="project" value="TreeGrafter"/>
</dbReference>
<evidence type="ECO:0000256" key="6">
    <source>
        <dbReference type="ARBA" id="ARBA00023157"/>
    </source>
</evidence>
<dbReference type="Pfam" id="PF00578">
    <property type="entry name" value="AhpC-TSA"/>
    <property type="match status" value="1"/>
</dbReference>
<comment type="function">
    <text evidence="9">Thiol-specific peroxidase that catalyzes the reduction of hydrogen peroxide and organic hydroperoxides to water and alcohols, respectively. Plays a role in cell protection against oxidative stress by detoxifying peroxides.</text>
</comment>
<dbReference type="Proteomes" id="UP000182491">
    <property type="component" value="Unassembled WGS sequence"/>
</dbReference>
<dbReference type="InterPro" id="IPR013766">
    <property type="entry name" value="Thioredoxin_domain"/>
</dbReference>
<dbReference type="InterPro" id="IPR024706">
    <property type="entry name" value="Peroxiredoxin_AhpC-typ"/>
</dbReference>
<feature type="domain" description="Thioredoxin" evidence="11">
    <location>
        <begin position="3"/>
        <end position="177"/>
    </location>
</feature>
<keyword evidence="6" id="KW-1015">Disulfide bond</keyword>